<organism evidence="2 3">
    <name type="scientific">Algoriphagus pacificus</name>
    <dbReference type="NCBI Taxonomy" id="2811234"/>
    <lineage>
        <taxon>Bacteria</taxon>
        <taxon>Pseudomonadati</taxon>
        <taxon>Bacteroidota</taxon>
        <taxon>Cytophagia</taxon>
        <taxon>Cytophagales</taxon>
        <taxon>Cyclobacteriaceae</taxon>
        <taxon>Algoriphagus</taxon>
    </lineage>
</organism>
<sequence>MWSVIKFLGTVFISFFAMIGALGAENPFPLFAVAWGIWIIYIVSLRSKRKKEIDKERLIREILDKLYNPKRNFRDAKDPSIKKQKAPKLTNRKHIVERKGFFICAS</sequence>
<keyword evidence="1" id="KW-0472">Membrane</keyword>
<keyword evidence="1" id="KW-1133">Transmembrane helix</keyword>
<feature type="transmembrane region" description="Helical" evidence="1">
    <location>
        <begin position="30"/>
        <end position="47"/>
    </location>
</feature>
<dbReference type="EMBL" id="JAFKCU010000006">
    <property type="protein sequence ID" value="MBN7817641.1"/>
    <property type="molecule type" value="Genomic_DNA"/>
</dbReference>
<accession>A0ABS3CKK7</accession>
<name>A0ABS3CKK7_9BACT</name>
<proteinExistence type="predicted"/>
<reference evidence="2 3" key="1">
    <citation type="submission" date="2021-03" db="EMBL/GenBank/DDBJ databases">
        <title>novel species isolated from a fishpond in China.</title>
        <authorList>
            <person name="Lu H."/>
            <person name="Cai Z."/>
        </authorList>
    </citation>
    <scope>NUCLEOTIDE SEQUENCE [LARGE SCALE GENOMIC DNA]</scope>
    <source>
        <strain evidence="2 3">YJ13C</strain>
    </source>
</reference>
<dbReference type="RefSeq" id="WP_206588303.1">
    <property type="nucleotide sequence ID" value="NZ_JAFKCU010000006.1"/>
</dbReference>
<evidence type="ECO:0000256" key="1">
    <source>
        <dbReference type="SAM" id="Phobius"/>
    </source>
</evidence>
<keyword evidence="1" id="KW-0812">Transmembrane</keyword>
<comment type="caution">
    <text evidence="2">The sequence shown here is derived from an EMBL/GenBank/DDBJ whole genome shotgun (WGS) entry which is preliminary data.</text>
</comment>
<gene>
    <name evidence="2" type="ORF">J0A69_19520</name>
</gene>
<dbReference type="Proteomes" id="UP000664480">
    <property type="component" value="Unassembled WGS sequence"/>
</dbReference>
<evidence type="ECO:0000313" key="2">
    <source>
        <dbReference type="EMBL" id="MBN7817641.1"/>
    </source>
</evidence>
<keyword evidence="3" id="KW-1185">Reference proteome</keyword>
<protein>
    <submittedName>
        <fullName evidence="2">Uncharacterized protein</fullName>
    </submittedName>
</protein>
<feature type="transmembrane region" description="Helical" evidence="1">
    <location>
        <begin position="7"/>
        <end position="24"/>
    </location>
</feature>
<evidence type="ECO:0000313" key="3">
    <source>
        <dbReference type="Proteomes" id="UP000664480"/>
    </source>
</evidence>